<dbReference type="Proteomes" id="UP000008827">
    <property type="component" value="Chromosome 6"/>
</dbReference>
<name>A0A0R0JLK1_SOYBN</name>
<evidence type="ECO:0000313" key="2">
    <source>
        <dbReference type="EMBL" id="KRH53179.1"/>
    </source>
</evidence>
<sequence>MNAMKQQNAQEMEDLRRENIALREQYQKIQEDNNLSSWKPMKSTRCGGNKLYRSLNRSIEWIISSILSLMASWKHRYHSGGRC</sequence>
<organism evidence="2">
    <name type="scientific">Glycine max</name>
    <name type="common">Soybean</name>
    <name type="synonym">Glycine hispida</name>
    <dbReference type="NCBI Taxonomy" id="3847"/>
    <lineage>
        <taxon>Eukaryota</taxon>
        <taxon>Viridiplantae</taxon>
        <taxon>Streptophyta</taxon>
        <taxon>Embryophyta</taxon>
        <taxon>Tracheophyta</taxon>
        <taxon>Spermatophyta</taxon>
        <taxon>Magnoliopsida</taxon>
        <taxon>eudicotyledons</taxon>
        <taxon>Gunneridae</taxon>
        <taxon>Pentapetalae</taxon>
        <taxon>rosids</taxon>
        <taxon>fabids</taxon>
        <taxon>Fabales</taxon>
        <taxon>Fabaceae</taxon>
        <taxon>Papilionoideae</taxon>
        <taxon>50 kb inversion clade</taxon>
        <taxon>NPAAA clade</taxon>
        <taxon>indigoferoid/millettioid clade</taxon>
        <taxon>Phaseoleae</taxon>
        <taxon>Glycine</taxon>
        <taxon>Glycine subgen. Soja</taxon>
    </lineage>
</organism>
<feature type="coiled-coil region" evidence="1">
    <location>
        <begin position="5"/>
        <end position="32"/>
    </location>
</feature>
<protein>
    <submittedName>
        <fullName evidence="2 3">Uncharacterized protein</fullName>
    </submittedName>
</protein>
<gene>
    <name evidence="2" type="ORF">GLYMA_06G109100</name>
</gene>
<keyword evidence="4" id="KW-1185">Reference proteome</keyword>
<evidence type="ECO:0000313" key="3">
    <source>
        <dbReference type="EnsemblPlants" id="KRH53178"/>
    </source>
</evidence>
<evidence type="ECO:0000256" key="1">
    <source>
        <dbReference type="SAM" id="Coils"/>
    </source>
</evidence>
<dbReference type="Gramene" id="KRH53178">
    <property type="protein sequence ID" value="KRH53178"/>
    <property type="gene ID" value="GLYMA_06G109100"/>
</dbReference>
<dbReference type="InParanoid" id="A0A0R0JLK1"/>
<reference evidence="3" key="2">
    <citation type="submission" date="2018-02" db="UniProtKB">
        <authorList>
            <consortium name="EnsemblPlants"/>
        </authorList>
    </citation>
    <scope>IDENTIFICATION</scope>
    <source>
        <strain evidence="3">Williams 82</strain>
    </source>
</reference>
<keyword evidence="1" id="KW-0175">Coiled coil</keyword>
<reference evidence="2 3" key="1">
    <citation type="journal article" date="2010" name="Nature">
        <title>Genome sequence of the palaeopolyploid soybean.</title>
        <authorList>
            <person name="Schmutz J."/>
            <person name="Cannon S.B."/>
            <person name="Schlueter J."/>
            <person name="Ma J."/>
            <person name="Mitros T."/>
            <person name="Nelson W."/>
            <person name="Hyten D.L."/>
            <person name="Song Q."/>
            <person name="Thelen J.J."/>
            <person name="Cheng J."/>
            <person name="Xu D."/>
            <person name="Hellsten U."/>
            <person name="May G.D."/>
            <person name="Yu Y."/>
            <person name="Sakurai T."/>
            <person name="Umezawa T."/>
            <person name="Bhattacharyya M.K."/>
            <person name="Sandhu D."/>
            <person name="Valliyodan B."/>
            <person name="Lindquist E."/>
            <person name="Peto M."/>
            <person name="Grant D."/>
            <person name="Shu S."/>
            <person name="Goodstein D."/>
            <person name="Barry K."/>
            <person name="Futrell-Griggs M."/>
            <person name="Abernathy B."/>
            <person name="Du J."/>
            <person name="Tian Z."/>
            <person name="Zhu L."/>
            <person name="Gill N."/>
            <person name="Joshi T."/>
            <person name="Libault M."/>
            <person name="Sethuraman A."/>
            <person name="Zhang X.-C."/>
            <person name="Shinozaki K."/>
            <person name="Nguyen H.T."/>
            <person name="Wing R.A."/>
            <person name="Cregan P."/>
            <person name="Specht J."/>
            <person name="Grimwood J."/>
            <person name="Rokhsar D."/>
            <person name="Stacey G."/>
            <person name="Shoemaker R.C."/>
            <person name="Jackson S.A."/>
        </authorList>
    </citation>
    <scope>NUCLEOTIDE SEQUENCE [LARGE SCALE GENOMIC DNA]</scope>
    <source>
        <strain evidence="3">cv. Williams 82</strain>
        <tissue evidence="2">Callus</tissue>
    </source>
</reference>
<dbReference type="EMBL" id="CM000839">
    <property type="protein sequence ID" value="KRH53179.1"/>
    <property type="molecule type" value="Genomic_DNA"/>
</dbReference>
<evidence type="ECO:0000313" key="4">
    <source>
        <dbReference type="Proteomes" id="UP000008827"/>
    </source>
</evidence>
<dbReference type="EnsemblPlants" id="KRH53178">
    <property type="protein sequence ID" value="KRH53178"/>
    <property type="gene ID" value="GLYMA_06G109100"/>
</dbReference>
<accession>A0A0R0JLK1</accession>
<dbReference type="AlphaFoldDB" id="A0A0R0JLK1"/>
<reference evidence="2" key="3">
    <citation type="submission" date="2018-07" db="EMBL/GenBank/DDBJ databases">
        <title>WGS assembly of Glycine max.</title>
        <authorList>
            <person name="Schmutz J."/>
            <person name="Cannon S."/>
            <person name="Schlueter J."/>
            <person name="Ma J."/>
            <person name="Mitros T."/>
            <person name="Nelson W."/>
            <person name="Hyten D."/>
            <person name="Song Q."/>
            <person name="Thelen J."/>
            <person name="Cheng J."/>
            <person name="Xu D."/>
            <person name="Hellsten U."/>
            <person name="May G."/>
            <person name="Yu Y."/>
            <person name="Sakurai T."/>
            <person name="Umezawa T."/>
            <person name="Bhattacharyya M."/>
            <person name="Sandhu D."/>
            <person name="Valliyodan B."/>
            <person name="Lindquist E."/>
            <person name="Peto M."/>
            <person name="Grant D."/>
            <person name="Shu S."/>
            <person name="Goodstein D."/>
            <person name="Barry K."/>
            <person name="Futrell-Griggs M."/>
            <person name="Abernathy B."/>
            <person name="Du J."/>
            <person name="Tian Z."/>
            <person name="Zhu L."/>
            <person name="Gill N."/>
            <person name="Joshi T."/>
            <person name="Libault M."/>
            <person name="Sethuraman A."/>
            <person name="Zhang X."/>
            <person name="Shinozaki K."/>
            <person name="Nguyen H."/>
            <person name="Wing R."/>
            <person name="Cregan P."/>
            <person name="Specht J."/>
            <person name="Grimwood J."/>
            <person name="Rokhsar D."/>
            <person name="Stacey G."/>
            <person name="Shoemaker R."/>
            <person name="Jackson S."/>
        </authorList>
    </citation>
    <scope>NUCLEOTIDE SEQUENCE</scope>
    <source>
        <tissue evidence="2">Callus</tissue>
    </source>
</reference>
<dbReference type="EMBL" id="CM000839">
    <property type="protein sequence ID" value="KRH53178.1"/>
    <property type="molecule type" value="Genomic_DNA"/>
</dbReference>
<dbReference type="Gramene" id="KRH53179">
    <property type="protein sequence ID" value="KRH53179"/>
    <property type="gene ID" value="GLYMA_06G109100"/>
</dbReference>
<dbReference type="EnsemblPlants" id="KRH53179">
    <property type="protein sequence ID" value="KRH53179"/>
    <property type="gene ID" value="GLYMA_06G109100"/>
</dbReference>
<proteinExistence type="predicted"/>
<dbReference type="SMR" id="A0A0R0JLK1"/>